<comment type="caution">
    <text evidence="1">The sequence shown here is derived from an EMBL/GenBank/DDBJ whole genome shotgun (WGS) entry which is preliminary data.</text>
</comment>
<gene>
    <name evidence="1" type="ORF">BGP82_13950</name>
</gene>
<accession>A0A2S3WLZ5</accession>
<evidence type="ECO:0000313" key="1">
    <source>
        <dbReference type="EMBL" id="POG02437.1"/>
    </source>
</evidence>
<protein>
    <submittedName>
        <fullName evidence="1">Uncharacterized protein</fullName>
    </submittedName>
</protein>
<dbReference type="EMBL" id="MING01000083">
    <property type="protein sequence ID" value="POG02437.1"/>
    <property type="molecule type" value="Genomic_DNA"/>
</dbReference>
<organism evidence="1 2">
    <name type="scientific">Pseudomonas putida</name>
    <name type="common">Arthrobacter siderocapsulatus</name>
    <dbReference type="NCBI Taxonomy" id="303"/>
    <lineage>
        <taxon>Bacteria</taxon>
        <taxon>Pseudomonadati</taxon>
        <taxon>Pseudomonadota</taxon>
        <taxon>Gammaproteobacteria</taxon>
        <taxon>Pseudomonadales</taxon>
        <taxon>Pseudomonadaceae</taxon>
        <taxon>Pseudomonas</taxon>
    </lineage>
</organism>
<reference evidence="1 2" key="2">
    <citation type="submission" date="2018-03" db="EMBL/GenBank/DDBJ databases">
        <title>Draft genome of Pseudomonas putida strain KH-18-2.</title>
        <authorList>
            <person name="Yoshizawa S."/>
            <person name="Khan N.H."/>
            <person name="Nishimura M."/>
            <person name="Chiura H.X."/>
            <person name="Ogura Y."/>
            <person name="Hayashi T."/>
            <person name="Kogure K."/>
        </authorList>
    </citation>
    <scope>NUCLEOTIDE SEQUENCE [LARGE SCALE GENOMIC DNA]</scope>
    <source>
        <strain evidence="1 2">KH-18-2</strain>
    </source>
</reference>
<sequence length="218" mass="24272">MTKTRQPTIPELLIHHVPRNLAMGIEDAFEAGALRAYLDTKDMDDNHRKNALGQMRAFRMNESFEETLRAADAVHTPLKGNGVVLGHAGIFKFGRVNMCSTLWNNIRRGAIRRQLAEANQAMTQLVQPSLFAPEPITSGTFFFVACFSGSLTQLPEAPLEIHIAVPDAKMKGWLFREPLSKFLARYDEASEQIDKAKPKLKTGVLETGLPETGKHTES</sequence>
<dbReference type="AlphaFoldDB" id="A0A2S3WLZ5"/>
<evidence type="ECO:0000313" key="2">
    <source>
        <dbReference type="Proteomes" id="UP000237378"/>
    </source>
</evidence>
<proteinExistence type="predicted"/>
<reference evidence="1 2" key="1">
    <citation type="submission" date="2016-08" db="EMBL/GenBank/DDBJ databases">
        <authorList>
            <person name="Seilhamer J.J."/>
        </authorList>
    </citation>
    <scope>NUCLEOTIDE SEQUENCE [LARGE SCALE GENOMIC DNA]</scope>
    <source>
        <strain evidence="1 2">KH-18-2</strain>
    </source>
</reference>
<dbReference type="RefSeq" id="WP_103444527.1">
    <property type="nucleotide sequence ID" value="NZ_CP047152.1"/>
</dbReference>
<name>A0A2S3WLZ5_PSEPU</name>
<dbReference type="Proteomes" id="UP000237378">
    <property type="component" value="Unassembled WGS sequence"/>
</dbReference>